<reference evidence="2 3" key="1">
    <citation type="submission" date="2019-06" db="EMBL/GenBank/DDBJ databases">
        <title>Genome analyses of bacteria isolated from kimchi.</title>
        <authorList>
            <person name="Lee S."/>
            <person name="Ahn S."/>
            <person name="Roh S."/>
        </authorList>
    </citation>
    <scope>NUCLEOTIDE SEQUENCE [LARGE SCALE GENOMIC DNA]</scope>
    <source>
        <strain evidence="2 3">CBA3616</strain>
    </source>
</reference>
<accession>A0A5B8TFS6</accession>
<dbReference type="AlphaFoldDB" id="A0A5B8TFS6"/>
<dbReference type="EMBL" id="CP042392">
    <property type="protein sequence ID" value="QEA52668.1"/>
    <property type="molecule type" value="Genomic_DNA"/>
</dbReference>
<feature type="domain" description="Glycosyltransferase 2-like" evidence="1">
    <location>
        <begin position="16"/>
        <end position="173"/>
    </location>
</feature>
<dbReference type="InterPro" id="IPR029044">
    <property type="entry name" value="Nucleotide-diphossugar_trans"/>
</dbReference>
<proteinExistence type="predicted"/>
<evidence type="ECO:0000313" key="3">
    <source>
        <dbReference type="Proteomes" id="UP000321772"/>
    </source>
</evidence>
<dbReference type="Proteomes" id="UP000321772">
    <property type="component" value="Chromosome"/>
</dbReference>
<sequence length="301" mass="35003">MNSINKTLGEPNIMVVCIVLFNPGKYLKYVINNIKILLKNRVEILIICNDGNKMNAEYLKKIFVNNKGIHYFINRTEGSPGEAFNQALYYSINANSQYCYFIDQDSEINKFTIPLLEEYASKIKNFSFLASQVIADTDGITLTYFRGSYNKSMTFHSIPIKRYNTISPINVAGYTGILINMNVIKKNKIFIDEKFEIELDDYDFTYRLSQVLPGFLVPESKLTHPNKKDSRNTFVGEIVDAYSSLFKLNRVNRDLKHVRNYKLLILKYGNGLGAKFKLFISRIQLINYILFKIKVIYNRWF</sequence>
<dbReference type="Gene3D" id="3.90.550.10">
    <property type="entry name" value="Spore Coat Polysaccharide Biosynthesis Protein SpsA, Chain A"/>
    <property type="match status" value="1"/>
</dbReference>
<protein>
    <submittedName>
        <fullName evidence="2">Glycosyltransferase</fullName>
    </submittedName>
</protein>
<gene>
    <name evidence="2" type="ORF">FGL77_04665</name>
</gene>
<organism evidence="2 3">
    <name type="scientific">Loigolactobacillus coryniformis</name>
    <dbReference type="NCBI Taxonomy" id="1610"/>
    <lineage>
        <taxon>Bacteria</taxon>
        <taxon>Bacillati</taxon>
        <taxon>Bacillota</taxon>
        <taxon>Bacilli</taxon>
        <taxon>Lactobacillales</taxon>
        <taxon>Lactobacillaceae</taxon>
        <taxon>Loigolactobacillus</taxon>
    </lineage>
</organism>
<dbReference type="Pfam" id="PF00535">
    <property type="entry name" value="Glycos_transf_2"/>
    <property type="match status" value="1"/>
</dbReference>
<keyword evidence="2" id="KW-0808">Transferase</keyword>
<evidence type="ECO:0000313" key="2">
    <source>
        <dbReference type="EMBL" id="QEA52668.1"/>
    </source>
</evidence>
<dbReference type="GO" id="GO:0016740">
    <property type="term" value="F:transferase activity"/>
    <property type="evidence" value="ECO:0007669"/>
    <property type="project" value="UniProtKB-KW"/>
</dbReference>
<evidence type="ECO:0000259" key="1">
    <source>
        <dbReference type="Pfam" id="PF00535"/>
    </source>
</evidence>
<name>A0A5B8TFS6_9LACO</name>
<dbReference type="InterPro" id="IPR001173">
    <property type="entry name" value="Glyco_trans_2-like"/>
</dbReference>
<dbReference type="SUPFAM" id="SSF53448">
    <property type="entry name" value="Nucleotide-diphospho-sugar transferases"/>
    <property type="match status" value="1"/>
</dbReference>